<dbReference type="EMBL" id="JAYERP010000001">
    <property type="protein sequence ID" value="MEA3568544.1"/>
    <property type="molecule type" value="Genomic_DNA"/>
</dbReference>
<evidence type="ECO:0000256" key="4">
    <source>
        <dbReference type="ARBA" id="ARBA00022679"/>
    </source>
</evidence>
<dbReference type="Pfam" id="PF06925">
    <property type="entry name" value="MGDG_synth"/>
    <property type="match status" value="1"/>
</dbReference>
<evidence type="ECO:0000313" key="7">
    <source>
        <dbReference type="EMBL" id="MEA3568544.1"/>
    </source>
</evidence>
<keyword evidence="8" id="KW-1185">Reference proteome</keyword>
<name>A0ABU5PF52_9BACL</name>
<comment type="caution">
    <text evidence="7">The sequence shown here is derived from an EMBL/GenBank/DDBJ whole genome shotgun (WGS) entry which is preliminary data.</text>
</comment>
<sequence>MRKRRVLILSEGFGSGHTQAGHALAAGLKRKNPQIQTKVLELGSFLNPTVAPLILSAYRMTVNTSPALVGLFYKHKYEKPVGKFARLALHKMFYTHAAEVIAQLQPDLIVCTHPIPSAIMSYLKLTSDLNVPLCTLITDYDAHGSWMSPGVDRYLVSAPEVKALLVQRGVAPSKVQVTGIPVHPDFWSKQEKASAREELGLKNMPTALVMGGGWGLLLREELLDKLAAWREEIQVVCCTGSNEKLAARLRAHPALQHPNMKVIGFTRQIGKWMDASDLLITKPGGMTCTEGMAKSIPMLFFESIPGQEEKNREYFVQHGYGAELTSPDVLDVWFEQIRNRHASDLQPGPEPALLQPSYQPDRCAEAVLHLLYQAAAPVRVRLQTASPAEQQAN</sequence>
<evidence type="ECO:0000259" key="5">
    <source>
        <dbReference type="Pfam" id="PF04101"/>
    </source>
</evidence>
<feature type="domain" description="Glycosyl transferase family 28 C-terminal" evidence="5">
    <location>
        <begin position="207"/>
        <end position="322"/>
    </location>
</feature>
<protein>
    <submittedName>
        <fullName evidence="7">Glycosyltransferase</fullName>
    </submittedName>
</protein>
<comment type="similarity">
    <text evidence="2">Belongs to the glycosyltransferase 28 family.</text>
</comment>
<keyword evidence="4" id="KW-0808">Transferase</keyword>
<proteinExistence type="inferred from homology"/>
<dbReference type="Gene3D" id="3.40.50.2000">
    <property type="entry name" value="Glycogen Phosphorylase B"/>
    <property type="match status" value="1"/>
</dbReference>
<evidence type="ECO:0000256" key="2">
    <source>
        <dbReference type="ARBA" id="ARBA00006962"/>
    </source>
</evidence>
<evidence type="ECO:0000259" key="6">
    <source>
        <dbReference type="Pfam" id="PF06925"/>
    </source>
</evidence>
<dbReference type="PANTHER" id="PTHR43025">
    <property type="entry name" value="MONOGALACTOSYLDIACYLGLYCEROL SYNTHASE"/>
    <property type="match status" value="1"/>
</dbReference>
<dbReference type="InterPro" id="IPR050519">
    <property type="entry name" value="Glycosyltransf_28_UgtP"/>
</dbReference>
<evidence type="ECO:0000256" key="1">
    <source>
        <dbReference type="ARBA" id="ARBA00004370"/>
    </source>
</evidence>
<dbReference type="InterPro" id="IPR009695">
    <property type="entry name" value="Diacylglyc_glucosyltr_N"/>
</dbReference>
<dbReference type="RefSeq" id="WP_009226258.1">
    <property type="nucleotide sequence ID" value="NZ_CBCSKM010000007.1"/>
</dbReference>
<keyword evidence="3" id="KW-0328">Glycosyltransferase</keyword>
<dbReference type="Proteomes" id="UP001292216">
    <property type="component" value="Unassembled WGS sequence"/>
</dbReference>
<dbReference type="PANTHER" id="PTHR43025:SF3">
    <property type="entry name" value="MONOGALACTOSYLDIACYLGLYCEROL SYNTHASE 1, CHLOROPLASTIC"/>
    <property type="match status" value="1"/>
</dbReference>
<accession>A0ABU5PF52</accession>
<evidence type="ECO:0000256" key="3">
    <source>
        <dbReference type="ARBA" id="ARBA00022676"/>
    </source>
</evidence>
<gene>
    <name evidence="7" type="ORF">U9M73_00830</name>
</gene>
<dbReference type="Pfam" id="PF04101">
    <property type="entry name" value="Glyco_tran_28_C"/>
    <property type="match status" value="1"/>
</dbReference>
<dbReference type="SUPFAM" id="SSF53756">
    <property type="entry name" value="UDP-Glycosyltransferase/glycogen phosphorylase"/>
    <property type="match status" value="1"/>
</dbReference>
<organism evidence="7 8">
    <name type="scientific">Paenibacillus phoenicis</name>
    <dbReference type="NCBI Taxonomy" id="554117"/>
    <lineage>
        <taxon>Bacteria</taxon>
        <taxon>Bacillati</taxon>
        <taxon>Bacillota</taxon>
        <taxon>Bacilli</taxon>
        <taxon>Bacillales</taxon>
        <taxon>Paenibacillaceae</taxon>
        <taxon>Paenibacillus</taxon>
    </lineage>
</organism>
<feature type="domain" description="Diacylglycerol glucosyltransferase N-terminal" evidence="6">
    <location>
        <begin position="17"/>
        <end position="182"/>
    </location>
</feature>
<dbReference type="InterPro" id="IPR007235">
    <property type="entry name" value="Glyco_trans_28_C"/>
</dbReference>
<evidence type="ECO:0000313" key="8">
    <source>
        <dbReference type="Proteomes" id="UP001292216"/>
    </source>
</evidence>
<comment type="subcellular location">
    <subcellularLocation>
        <location evidence="1">Membrane</location>
    </subcellularLocation>
</comment>
<reference evidence="7 8" key="1">
    <citation type="submission" date="2023-12" db="EMBL/GenBank/DDBJ databases">
        <title>Whole genome sequencing of Paenibacillus phoenicis isolated from the Phoenix Mars Lander spacecraft assembly facility.</title>
        <authorList>
            <person name="Garcia A."/>
            <person name="Venkateswaran K."/>
        </authorList>
    </citation>
    <scope>NUCLEOTIDE SEQUENCE [LARGE SCALE GENOMIC DNA]</scope>
    <source>
        <strain evidence="7 8">3PO2SA</strain>
    </source>
</reference>